<evidence type="ECO:0000313" key="1">
    <source>
        <dbReference type="EMBL" id="KAF7801025.1"/>
    </source>
</evidence>
<reference evidence="1" key="1">
    <citation type="submission" date="2020-09" db="EMBL/GenBank/DDBJ databases">
        <title>Genome-Enabled Discovery of Anthraquinone Biosynthesis in Senna tora.</title>
        <authorList>
            <person name="Kang S.-H."/>
            <person name="Pandey R.P."/>
            <person name="Lee C.-M."/>
            <person name="Sim J.-S."/>
            <person name="Jeong J.-T."/>
            <person name="Choi B.-S."/>
            <person name="Jung M."/>
            <person name="Ginzburg D."/>
            <person name="Zhao K."/>
            <person name="Won S.Y."/>
            <person name="Oh T.-J."/>
            <person name="Yu Y."/>
            <person name="Kim N.-H."/>
            <person name="Lee O.R."/>
            <person name="Lee T.-H."/>
            <person name="Bashyal P."/>
            <person name="Kim T.-S."/>
            <person name="Lee W.-H."/>
            <person name="Kawkins C."/>
            <person name="Kim C.-K."/>
            <person name="Kim J.S."/>
            <person name="Ahn B.O."/>
            <person name="Rhee S.Y."/>
            <person name="Sohng J.K."/>
        </authorList>
    </citation>
    <scope>NUCLEOTIDE SEQUENCE</scope>
    <source>
        <tissue evidence="1">Leaf</tissue>
    </source>
</reference>
<protein>
    <submittedName>
        <fullName evidence="1">Uncharacterized protein</fullName>
    </submittedName>
</protein>
<proteinExistence type="predicted"/>
<sequence length="49" mass="5632">MEKLFSKVFSTCKAQPILEGRETTKSKELGVKPRDWQGIETPEILNPRN</sequence>
<organism evidence="1 2">
    <name type="scientific">Senna tora</name>
    <dbReference type="NCBI Taxonomy" id="362788"/>
    <lineage>
        <taxon>Eukaryota</taxon>
        <taxon>Viridiplantae</taxon>
        <taxon>Streptophyta</taxon>
        <taxon>Embryophyta</taxon>
        <taxon>Tracheophyta</taxon>
        <taxon>Spermatophyta</taxon>
        <taxon>Magnoliopsida</taxon>
        <taxon>eudicotyledons</taxon>
        <taxon>Gunneridae</taxon>
        <taxon>Pentapetalae</taxon>
        <taxon>rosids</taxon>
        <taxon>fabids</taxon>
        <taxon>Fabales</taxon>
        <taxon>Fabaceae</taxon>
        <taxon>Caesalpinioideae</taxon>
        <taxon>Cassia clade</taxon>
        <taxon>Senna</taxon>
    </lineage>
</organism>
<accession>A0A834SC04</accession>
<dbReference type="EMBL" id="JAAIUW010000047">
    <property type="protein sequence ID" value="KAF7801025.1"/>
    <property type="molecule type" value="Genomic_DNA"/>
</dbReference>
<dbReference type="AlphaFoldDB" id="A0A834SC04"/>
<keyword evidence="2" id="KW-1185">Reference proteome</keyword>
<name>A0A834SC04_9FABA</name>
<evidence type="ECO:0000313" key="2">
    <source>
        <dbReference type="Proteomes" id="UP000634136"/>
    </source>
</evidence>
<gene>
    <name evidence="1" type="ORF">G2W53_044469</name>
</gene>
<comment type="caution">
    <text evidence="1">The sequence shown here is derived from an EMBL/GenBank/DDBJ whole genome shotgun (WGS) entry which is preliminary data.</text>
</comment>
<dbReference type="Proteomes" id="UP000634136">
    <property type="component" value="Unassembled WGS sequence"/>
</dbReference>